<keyword evidence="1" id="KW-1133">Transmembrane helix</keyword>
<dbReference type="RefSeq" id="WP_039663186.1">
    <property type="nucleotide sequence ID" value="NZ_CP029001.1"/>
</dbReference>
<dbReference type="PROSITE" id="PS51257">
    <property type="entry name" value="PROKAR_LIPOPROTEIN"/>
    <property type="match status" value="1"/>
</dbReference>
<evidence type="ECO:0008006" key="4">
    <source>
        <dbReference type="Google" id="ProtNLM"/>
    </source>
</evidence>
<dbReference type="Proteomes" id="UP000275951">
    <property type="component" value="Chromosome"/>
</dbReference>
<organism evidence="2 3">
    <name type="scientific">Trueperella pyogenes</name>
    <dbReference type="NCBI Taxonomy" id="1661"/>
    <lineage>
        <taxon>Bacteria</taxon>
        <taxon>Bacillati</taxon>
        <taxon>Actinomycetota</taxon>
        <taxon>Actinomycetes</taxon>
        <taxon>Actinomycetales</taxon>
        <taxon>Actinomycetaceae</taxon>
        <taxon>Trueperella</taxon>
    </lineage>
</organism>
<proteinExistence type="predicted"/>
<keyword evidence="1" id="KW-0812">Transmembrane</keyword>
<evidence type="ECO:0000313" key="2">
    <source>
        <dbReference type="EMBL" id="AZR07220.1"/>
    </source>
</evidence>
<sequence>MNKHNANTVRFNSGPGSASSTAACLAARYRLAREPGFASVAVAGAMLALTLTATLLLQVVYAVGERMETQNVADLCAISAAITYRDTGSPQEACTRAETLAKGYAVKCAVEGQAVRVTLGKQSAFTWVTGGHEASAVAGPARGP</sequence>
<reference evidence="2 3" key="1">
    <citation type="submission" date="2018-11" db="EMBL/GenBank/DDBJ databases">
        <title>Multidrug-resistant genes are associated with an 42-kb island TGI1 carrying a complex class 1 integron in a Trueperella pyogenes.</title>
        <authorList>
            <person name="Dong W."/>
        </authorList>
    </citation>
    <scope>NUCLEOTIDE SEQUENCE [LARGE SCALE GENOMIC DNA]</scope>
    <source>
        <strain evidence="2 3">TP4</strain>
    </source>
</reference>
<evidence type="ECO:0000313" key="3">
    <source>
        <dbReference type="Proteomes" id="UP000275951"/>
    </source>
</evidence>
<name>A0A3Q9GKS8_9ACTO</name>
<accession>A0A3Q9GKS8</accession>
<gene>
    <name evidence="2" type="ORF">EBQ10_07885</name>
</gene>
<feature type="transmembrane region" description="Helical" evidence="1">
    <location>
        <begin position="37"/>
        <end position="61"/>
    </location>
</feature>
<keyword evidence="1" id="KW-0472">Membrane</keyword>
<protein>
    <recommendedName>
        <fullName evidence="4">Helicase/secretion neighborhood TadE-like protein</fullName>
    </recommendedName>
</protein>
<dbReference type="EMBL" id="CP033905">
    <property type="protein sequence ID" value="AZR07220.1"/>
    <property type="molecule type" value="Genomic_DNA"/>
</dbReference>
<dbReference type="AlphaFoldDB" id="A0A3Q9GKS8"/>
<evidence type="ECO:0000256" key="1">
    <source>
        <dbReference type="SAM" id="Phobius"/>
    </source>
</evidence>